<dbReference type="RefSeq" id="WP_044619208.1">
    <property type="nucleotide sequence ID" value="NZ_CP007142.1"/>
</dbReference>
<dbReference type="InterPro" id="IPR052158">
    <property type="entry name" value="INH-QAR"/>
</dbReference>
<proteinExistence type="predicted"/>
<dbReference type="KEGG" id="gsn:YC6258_05449"/>
<name>A0A0C5W4C7_9GAMM</name>
<dbReference type="GO" id="GO:0043565">
    <property type="term" value="F:sequence-specific DNA binding"/>
    <property type="evidence" value="ECO:0007669"/>
    <property type="project" value="InterPro"/>
</dbReference>
<keyword evidence="1" id="KW-0805">Transcription regulation</keyword>
<dbReference type="Proteomes" id="UP000032266">
    <property type="component" value="Chromosome"/>
</dbReference>
<dbReference type="Pfam" id="PF12833">
    <property type="entry name" value="HTH_18"/>
    <property type="match status" value="1"/>
</dbReference>
<dbReference type="PANTHER" id="PTHR43130">
    <property type="entry name" value="ARAC-FAMILY TRANSCRIPTIONAL REGULATOR"/>
    <property type="match status" value="1"/>
</dbReference>
<keyword evidence="2" id="KW-0804">Transcription</keyword>
<dbReference type="InterPro" id="IPR018060">
    <property type="entry name" value="HTH_AraC"/>
</dbReference>
<dbReference type="PANTHER" id="PTHR43130:SF3">
    <property type="entry name" value="HTH-TYPE TRANSCRIPTIONAL REGULATOR RV1931C"/>
    <property type="match status" value="1"/>
</dbReference>
<gene>
    <name evidence="4" type="ORF">YC6258_05449</name>
</gene>
<organism evidence="4 5">
    <name type="scientific">Gynuella sunshinyii YC6258</name>
    <dbReference type="NCBI Taxonomy" id="1445510"/>
    <lineage>
        <taxon>Bacteria</taxon>
        <taxon>Pseudomonadati</taxon>
        <taxon>Pseudomonadota</taxon>
        <taxon>Gammaproteobacteria</taxon>
        <taxon>Oceanospirillales</taxon>
        <taxon>Saccharospirillaceae</taxon>
        <taxon>Gynuella</taxon>
    </lineage>
</organism>
<reference evidence="4 5" key="1">
    <citation type="submission" date="2014-01" db="EMBL/GenBank/DDBJ databases">
        <title>Full genme sequencing of cellulolytic bacterium Gynuella sunshinyii YC6258T gen. nov., sp. nov.</title>
        <authorList>
            <person name="Khan H."/>
            <person name="Chung E.J."/>
            <person name="Chung Y.R."/>
        </authorList>
    </citation>
    <scope>NUCLEOTIDE SEQUENCE [LARGE SCALE GENOMIC DNA]</scope>
    <source>
        <strain evidence="4 5">YC6258</strain>
    </source>
</reference>
<dbReference type="OrthoDB" id="9803764at2"/>
<dbReference type="SUPFAM" id="SSF52317">
    <property type="entry name" value="Class I glutamine amidotransferase-like"/>
    <property type="match status" value="1"/>
</dbReference>
<evidence type="ECO:0000256" key="1">
    <source>
        <dbReference type="ARBA" id="ARBA00023015"/>
    </source>
</evidence>
<dbReference type="PATRIC" id="fig|1445510.3.peg.5410"/>
<dbReference type="PROSITE" id="PS01124">
    <property type="entry name" value="HTH_ARAC_FAMILY_2"/>
    <property type="match status" value="1"/>
</dbReference>
<dbReference type="Gene3D" id="1.10.10.60">
    <property type="entry name" value="Homeodomain-like"/>
    <property type="match status" value="2"/>
</dbReference>
<dbReference type="HOGENOM" id="CLU_000445_59_0_6"/>
<feature type="domain" description="HTH araC/xylS-type" evidence="3">
    <location>
        <begin position="214"/>
        <end position="312"/>
    </location>
</feature>
<dbReference type="Pfam" id="PF01965">
    <property type="entry name" value="DJ-1_PfpI"/>
    <property type="match status" value="1"/>
</dbReference>
<evidence type="ECO:0000259" key="3">
    <source>
        <dbReference type="PROSITE" id="PS01124"/>
    </source>
</evidence>
<dbReference type="GO" id="GO:0003700">
    <property type="term" value="F:DNA-binding transcription factor activity"/>
    <property type="evidence" value="ECO:0007669"/>
    <property type="project" value="InterPro"/>
</dbReference>
<evidence type="ECO:0000256" key="2">
    <source>
        <dbReference type="ARBA" id="ARBA00023163"/>
    </source>
</evidence>
<keyword evidence="5" id="KW-1185">Reference proteome</keyword>
<dbReference type="CDD" id="cd03137">
    <property type="entry name" value="GATase1_AraC_1"/>
    <property type="match status" value="1"/>
</dbReference>
<keyword evidence="4" id="KW-0238">DNA-binding</keyword>
<sequence>MPEIAVAVIVTPGFSPFHLSIPSIIFGHERYAAGRFSLRLCAEVAGQIASDSGFSVHTEYGLEALADADMIIVPYWPDPDQLPSQLMQDALRRAHQRGAMVVGLCLGTYVLAYSGLLDGHKAATHWEYEADFCHRFPTVQLDTYALYVEDGGLVTSAGTAAALDCCLHLVRRYYGSQVANGIARSMVIPPYREGGQAQFIERPIPVTSRDSHINALLDYLRRNLQQAHTIDSLAEHVCMSRRTFTRHFLRATGMSVNDWLNSERLQFSQRLLESTGHSIEIIAGMAGFNSAVTYRQQFKKQFQVSPQDWRRTFQGREHSIDG</sequence>
<dbReference type="SMART" id="SM00342">
    <property type="entry name" value="HTH_ARAC"/>
    <property type="match status" value="1"/>
</dbReference>
<dbReference type="AlphaFoldDB" id="A0A0C5W4C7"/>
<dbReference type="STRING" id="1445510.YC6258_05449"/>
<accession>A0A0C5W4C7</accession>
<dbReference type="EMBL" id="CP007142">
    <property type="protein sequence ID" value="AJQ97479.1"/>
    <property type="molecule type" value="Genomic_DNA"/>
</dbReference>
<dbReference type="InterPro" id="IPR002818">
    <property type="entry name" value="DJ-1/PfpI"/>
</dbReference>
<protein>
    <submittedName>
        <fullName evidence="4">Transcriptional regulator containing an amidase domain and an AraC-type DNA-binding HTH domain</fullName>
    </submittedName>
</protein>
<dbReference type="Gene3D" id="3.40.50.880">
    <property type="match status" value="1"/>
</dbReference>
<evidence type="ECO:0000313" key="4">
    <source>
        <dbReference type="EMBL" id="AJQ97479.1"/>
    </source>
</evidence>
<evidence type="ECO:0000313" key="5">
    <source>
        <dbReference type="Proteomes" id="UP000032266"/>
    </source>
</evidence>
<dbReference type="InterPro" id="IPR029062">
    <property type="entry name" value="Class_I_gatase-like"/>
</dbReference>
<dbReference type="InterPro" id="IPR009057">
    <property type="entry name" value="Homeodomain-like_sf"/>
</dbReference>
<dbReference type="SUPFAM" id="SSF46689">
    <property type="entry name" value="Homeodomain-like"/>
    <property type="match status" value="2"/>
</dbReference>